<protein>
    <submittedName>
        <fullName evidence="8">PAS domain S-box protein</fullName>
    </submittedName>
</protein>
<dbReference type="GO" id="GO:0006355">
    <property type="term" value="P:regulation of DNA-templated transcription"/>
    <property type="evidence" value="ECO:0007669"/>
    <property type="project" value="InterPro"/>
</dbReference>
<dbReference type="RefSeq" id="WP_126052050.1">
    <property type="nucleotide sequence ID" value="NZ_QYTV02000010.1"/>
</dbReference>
<comment type="caution">
    <text evidence="8">The sequence shown here is derived from an EMBL/GenBank/DDBJ whole genome shotgun (WGS) entry which is preliminary data.</text>
</comment>
<dbReference type="InterPro" id="IPR035965">
    <property type="entry name" value="PAS-like_dom_sf"/>
</dbReference>
<dbReference type="GO" id="GO:0005524">
    <property type="term" value="F:ATP binding"/>
    <property type="evidence" value="ECO:0007669"/>
    <property type="project" value="UniProtKB-KW"/>
</dbReference>
<reference evidence="8" key="1">
    <citation type="submission" date="2018-12" db="EMBL/GenBank/DDBJ databases">
        <authorList>
            <person name="Sun L."/>
            <person name="Chen Z."/>
        </authorList>
    </citation>
    <scope>NUCLEOTIDE SEQUENCE [LARGE SCALE GENOMIC DNA]</scope>
    <source>
        <strain evidence="8">3-2-2</strain>
    </source>
</reference>
<dbReference type="InterPro" id="IPR003593">
    <property type="entry name" value="AAA+_ATPase"/>
</dbReference>
<organism evidence="8 9">
    <name type="scientific">Siminovitchia acidinfaciens</name>
    <dbReference type="NCBI Taxonomy" id="2321395"/>
    <lineage>
        <taxon>Bacteria</taxon>
        <taxon>Bacillati</taxon>
        <taxon>Bacillota</taxon>
        <taxon>Bacilli</taxon>
        <taxon>Bacillales</taxon>
        <taxon>Bacillaceae</taxon>
        <taxon>Siminovitchia</taxon>
    </lineage>
</organism>
<evidence type="ECO:0000256" key="5">
    <source>
        <dbReference type="ARBA" id="ARBA00023163"/>
    </source>
</evidence>
<dbReference type="PROSITE" id="PS50045">
    <property type="entry name" value="SIGMA54_INTERACT_4"/>
    <property type="match status" value="1"/>
</dbReference>
<dbReference type="PANTHER" id="PTHR32071">
    <property type="entry name" value="TRANSCRIPTIONAL REGULATORY PROTEIN"/>
    <property type="match status" value="1"/>
</dbReference>
<dbReference type="PROSITE" id="PS50112">
    <property type="entry name" value="PAS"/>
    <property type="match status" value="1"/>
</dbReference>
<dbReference type="InterPro" id="IPR002197">
    <property type="entry name" value="HTH_Fis"/>
</dbReference>
<dbReference type="SMART" id="SM00091">
    <property type="entry name" value="PAS"/>
    <property type="match status" value="1"/>
</dbReference>
<dbReference type="PANTHER" id="PTHR32071:SF57">
    <property type="entry name" value="C4-DICARBOXYLATE TRANSPORT TRANSCRIPTIONAL REGULATORY PROTEIN DCTD"/>
    <property type="match status" value="1"/>
</dbReference>
<dbReference type="Gene3D" id="1.10.8.60">
    <property type="match status" value="1"/>
</dbReference>
<dbReference type="Pfam" id="PF00989">
    <property type="entry name" value="PAS"/>
    <property type="match status" value="1"/>
</dbReference>
<evidence type="ECO:0000313" key="9">
    <source>
        <dbReference type="Proteomes" id="UP000287156"/>
    </source>
</evidence>
<name>A0A429XV27_9BACI</name>
<evidence type="ECO:0000256" key="2">
    <source>
        <dbReference type="ARBA" id="ARBA00022840"/>
    </source>
</evidence>
<evidence type="ECO:0000259" key="6">
    <source>
        <dbReference type="PROSITE" id="PS50045"/>
    </source>
</evidence>
<dbReference type="Gene3D" id="1.10.10.60">
    <property type="entry name" value="Homeodomain-like"/>
    <property type="match status" value="1"/>
</dbReference>
<dbReference type="FunFam" id="3.40.50.300:FF:000006">
    <property type="entry name" value="DNA-binding transcriptional regulator NtrC"/>
    <property type="match status" value="1"/>
</dbReference>
<keyword evidence="9" id="KW-1185">Reference proteome</keyword>
<accession>A0A429XV27</accession>
<dbReference type="InterPro" id="IPR025944">
    <property type="entry name" value="Sigma_54_int_dom_CS"/>
</dbReference>
<dbReference type="Gene3D" id="3.40.50.300">
    <property type="entry name" value="P-loop containing nucleotide triphosphate hydrolases"/>
    <property type="match status" value="1"/>
</dbReference>
<sequence length="571" mass="64498">MAVGSPMSLLVVGYQKDMLDKMVEWKNAGIVSLVGVLDSSSNQPYQDIPIFNSADPLDEQEIDIILIVGNEETFHKEIENWRKNNKLILSAKTLWVLDRVAMQKREIQILTGKQKFYQTILMHSHEGVQYVDSKGIIRFINPSFSRITNVSSEERLGKHIEDVSPNGSLNKAYKTRTPVFGYKSSSVGSNVETVANAAPIFVDGKFIGAVATFQDVTEIKYLTEKLMEHEQEQKVINQQSSDGYESKFSIDHIIGESEEIKEPVSLAKRASRTRSTVLITGESGTGKELFAHAIHTESKNHDKPFVTVNCAAIPEELLESELFGYEKGAFTNAIKQKVGKFELANGGTLFLDEIGEMSLALQVKLLRVLQYREFERVGGLKKVHVDFRIIAATNADLEKLISEGKFREDLYYRLNVIRLEVPPLRKRKKDIQLLVQDLMDKIAERIGLNPMQLTNKGMSMLCEYEWPGNIRELENVLERLMNESSASVISDSLVLKHIQSLIGVTSSQDEVDSITYPSDNSLLPLKEVEKEYIRKTLNHYGHSLESKKKAAHSLGISISTLYNKIRDYHLE</sequence>
<dbReference type="SUPFAM" id="SSF46689">
    <property type="entry name" value="Homeodomain-like"/>
    <property type="match status" value="1"/>
</dbReference>
<evidence type="ECO:0000256" key="3">
    <source>
        <dbReference type="ARBA" id="ARBA00023015"/>
    </source>
</evidence>
<dbReference type="Pfam" id="PF25601">
    <property type="entry name" value="AAA_lid_14"/>
    <property type="match status" value="1"/>
</dbReference>
<keyword evidence="3" id="KW-0805">Transcription regulation</keyword>
<dbReference type="InterPro" id="IPR009057">
    <property type="entry name" value="Homeodomain-like_sf"/>
</dbReference>
<keyword evidence="4" id="KW-0238">DNA-binding</keyword>
<dbReference type="PROSITE" id="PS00676">
    <property type="entry name" value="SIGMA54_INTERACT_2"/>
    <property type="match status" value="1"/>
</dbReference>
<evidence type="ECO:0000313" key="8">
    <source>
        <dbReference type="EMBL" id="RST72042.1"/>
    </source>
</evidence>
<keyword evidence="5" id="KW-0804">Transcription</keyword>
<dbReference type="Pfam" id="PF00158">
    <property type="entry name" value="Sigma54_activat"/>
    <property type="match status" value="1"/>
</dbReference>
<proteinExistence type="predicted"/>
<dbReference type="InterPro" id="IPR025662">
    <property type="entry name" value="Sigma_54_int_dom_ATP-bd_1"/>
</dbReference>
<dbReference type="CDD" id="cd00009">
    <property type="entry name" value="AAA"/>
    <property type="match status" value="1"/>
</dbReference>
<dbReference type="InterPro" id="IPR002078">
    <property type="entry name" value="Sigma_54_int"/>
</dbReference>
<dbReference type="SUPFAM" id="SSF55785">
    <property type="entry name" value="PYP-like sensor domain (PAS domain)"/>
    <property type="match status" value="1"/>
</dbReference>
<dbReference type="SUPFAM" id="SSF52540">
    <property type="entry name" value="P-loop containing nucleoside triphosphate hydrolases"/>
    <property type="match status" value="1"/>
</dbReference>
<dbReference type="InterPro" id="IPR027417">
    <property type="entry name" value="P-loop_NTPase"/>
</dbReference>
<dbReference type="InterPro" id="IPR013767">
    <property type="entry name" value="PAS_fold"/>
</dbReference>
<dbReference type="OrthoDB" id="9771372at2"/>
<dbReference type="NCBIfam" id="TIGR00229">
    <property type="entry name" value="sensory_box"/>
    <property type="match status" value="1"/>
</dbReference>
<dbReference type="Gene3D" id="3.30.450.20">
    <property type="entry name" value="PAS domain"/>
    <property type="match status" value="1"/>
</dbReference>
<dbReference type="EMBL" id="QYTV02000010">
    <property type="protein sequence ID" value="RST72042.1"/>
    <property type="molecule type" value="Genomic_DNA"/>
</dbReference>
<evidence type="ECO:0000259" key="7">
    <source>
        <dbReference type="PROSITE" id="PS50112"/>
    </source>
</evidence>
<dbReference type="CDD" id="cd00130">
    <property type="entry name" value="PAS"/>
    <property type="match status" value="1"/>
</dbReference>
<dbReference type="InterPro" id="IPR058031">
    <property type="entry name" value="AAA_lid_NorR"/>
</dbReference>
<dbReference type="InterPro" id="IPR025943">
    <property type="entry name" value="Sigma_54_int_dom_ATP-bd_2"/>
</dbReference>
<dbReference type="PROSITE" id="PS00688">
    <property type="entry name" value="SIGMA54_INTERACT_3"/>
    <property type="match status" value="1"/>
</dbReference>
<dbReference type="SMART" id="SM00382">
    <property type="entry name" value="AAA"/>
    <property type="match status" value="1"/>
</dbReference>
<dbReference type="GO" id="GO:0043565">
    <property type="term" value="F:sequence-specific DNA binding"/>
    <property type="evidence" value="ECO:0007669"/>
    <property type="project" value="InterPro"/>
</dbReference>
<dbReference type="InterPro" id="IPR000014">
    <property type="entry name" value="PAS"/>
</dbReference>
<dbReference type="Pfam" id="PF02954">
    <property type="entry name" value="HTH_8"/>
    <property type="match status" value="1"/>
</dbReference>
<feature type="domain" description="PAS" evidence="7">
    <location>
        <begin position="113"/>
        <end position="166"/>
    </location>
</feature>
<evidence type="ECO:0000256" key="4">
    <source>
        <dbReference type="ARBA" id="ARBA00023125"/>
    </source>
</evidence>
<gene>
    <name evidence="8" type="ORF">D4T97_017425</name>
</gene>
<keyword evidence="1" id="KW-0547">Nucleotide-binding</keyword>
<feature type="domain" description="Sigma-54 factor interaction" evidence="6">
    <location>
        <begin position="253"/>
        <end position="482"/>
    </location>
</feature>
<evidence type="ECO:0000256" key="1">
    <source>
        <dbReference type="ARBA" id="ARBA00022741"/>
    </source>
</evidence>
<keyword evidence="2" id="KW-0067">ATP-binding</keyword>
<dbReference type="PROSITE" id="PS00675">
    <property type="entry name" value="SIGMA54_INTERACT_1"/>
    <property type="match status" value="1"/>
</dbReference>
<dbReference type="AlphaFoldDB" id="A0A429XV27"/>
<dbReference type="Proteomes" id="UP000287156">
    <property type="component" value="Unassembled WGS sequence"/>
</dbReference>